<keyword evidence="5 8" id="KW-1133">Transmembrane helix</keyword>
<dbReference type="Proteomes" id="UP000241690">
    <property type="component" value="Unassembled WGS sequence"/>
</dbReference>
<feature type="compositionally biased region" description="Basic and acidic residues" evidence="9">
    <location>
        <begin position="490"/>
        <end position="499"/>
    </location>
</feature>
<accession>A0A2T4APZ6</accession>
<feature type="transmembrane region" description="Helical" evidence="8">
    <location>
        <begin position="375"/>
        <end position="397"/>
    </location>
</feature>
<evidence type="ECO:0000313" key="11">
    <source>
        <dbReference type="Proteomes" id="UP000241690"/>
    </source>
</evidence>
<feature type="compositionally biased region" description="Polar residues" evidence="9">
    <location>
        <begin position="194"/>
        <end position="204"/>
    </location>
</feature>
<feature type="transmembrane region" description="Helical" evidence="8">
    <location>
        <begin position="562"/>
        <end position="583"/>
    </location>
</feature>
<proteinExistence type="inferred from homology"/>
<protein>
    <recommendedName>
        <fullName evidence="12">ZIP zinc/iron transport family</fullName>
    </recommendedName>
</protein>
<keyword evidence="6 8" id="KW-0406">Ion transport</keyword>
<keyword evidence="7 8" id="KW-0472">Membrane</keyword>
<evidence type="ECO:0000256" key="1">
    <source>
        <dbReference type="ARBA" id="ARBA00004141"/>
    </source>
</evidence>
<evidence type="ECO:0000256" key="5">
    <source>
        <dbReference type="ARBA" id="ARBA00022989"/>
    </source>
</evidence>
<reference evidence="10 11" key="1">
    <citation type="submission" date="2016-07" db="EMBL/GenBank/DDBJ databases">
        <title>Multiple horizontal gene transfer events from other fungi enriched the ability of initially mycotrophic Trichoderma (Ascomycota) to feed on dead plant biomass.</title>
        <authorList>
            <consortium name="DOE Joint Genome Institute"/>
            <person name="Aerts A."/>
            <person name="Atanasova L."/>
            <person name="Chenthamara K."/>
            <person name="Zhang J."/>
            <person name="Grujic M."/>
            <person name="Henrissat B."/>
            <person name="Kuo A."/>
            <person name="Salamov A."/>
            <person name="Lipzen A."/>
            <person name="Labutti K."/>
            <person name="Barry K."/>
            <person name="Miao Y."/>
            <person name="Rahimi M.J."/>
            <person name="Shen Q."/>
            <person name="Grigoriev I.V."/>
            <person name="Kubicek C.P."/>
            <person name="Druzhinina I.S."/>
        </authorList>
    </citation>
    <scope>NUCLEOTIDE SEQUENCE [LARGE SCALE GENOMIC DNA]</scope>
    <source>
        <strain evidence="10 11">CBS 226.95</strain>
    </source>
</reference>
<evidence type="ECO:0008006" key="12">
    <source>
        <dbReference type="Google" id="ProtNLM"/>
    </source>
</evidence>
<comment type="subcellular location">
    <subcellularLocation>
        <location evidence="1 8">Membrane</location>
        <topology evidence="1 8">Multi-pass membrane protein</topology>
    </subcellularLocation>
</comment>
<dbReference type="PANTHER" id="PTHR11040:SF32">
    <property type="entry name" value="ZINC-REGULATED TRANSPORTER 1"/>
    <property type="match status" value="1"/>
</dbReference>
<feature type="region of interest" description="Disordered" evidence="9">
    <location>
        <begin position="461"/>
        <end position="506"/>
    </location>
</feature>
<dbReference type="GO" id="GO:0071578">
    <property type="term" value="P:zinc ion import across plasma membrane"/>
    <property type="evidence" value="ECO:0007669"/>
    <property type="project" value="TreeGrafter"/>
</dbReference>
<dbReference type="STRING" id="983964.A0A2T4APZ6"/>
<dbReference type="Pfam" id="PF02535">
    <property type="entry name" value="Zip"/>
    <property type="match status" value="1"/>
</dbReference>
<feature type="transmembrane region" description="Helical" evidence="8">
    <location>
        <begin position="531"/>
        <end position="550"/>
    </location>
</feature>
<feature type="transmembrane region" description="Helical" evidence="8">
    <location>
        <begin position="344"/>
        <end position="363"/>
    </location>
</feature>
<dbReference type="GO" id="GO:0005886">
    <property type="term" value="C:plasma membrane"/>
    <property type="evidence" value="ECO:0007669"/>
    <property type="project" value="TreeGrafter"/>
</dbReference>
<feature type="transmembrane region" description="Helical" evidence="8">
    <location>
        <begin position="635"/>
        <end position="655"/>
    </location>
</feature>
<dbReference type="RefSeq" id="XP_024778826.1">
    <property type="nucleotide sequence ID" value="XM_024915656.1"/>
</dbReference>
<keyword evidence="11" id="KW-1185">Reference proteome</keyword>
<dbReference type="AlphaFoldDB" id="A0A2T4APZ6"/>
<organism evidence="10 11">
    <name type="scientific">Trichoderma harzianum CBS 226.95</name>
    <dbReference type="NCBI Taxonomy" id="983964"/>
    <lineage>
        <taxon>Eukaryota</taxon>
        <taxon>Fungi</taxon>
        <taxon>Dikarya</taxon>
        <taxon>Ascomycota</taxon>
        <taxon>Pezizomycotina</taxon>
        <taxon>Sordariomycetes</taxon>
        <taxon>Hypocreomycetidae</taxon>
        <taxon>Hypocreales</taxon>
        <taxon>Hypocreaceae</taxon>
        <taxon>Trichoderma</taxon>
    </lineage>
</organism>
<dbReference type="PANTHER" id="PTHR11040">
    <property type="entry name" value="ZINC/IRON TRANSPORTER"/>
    <property type="match status" value="1"/>
</dbReference>
<feature type="transmembrane region" description="Helical" evidence="8">
    <location>
        <begin position="667"/>
        <end position="685"/>
    </location>
</feature>
<feature type="transmembrane region" description="Helical" evidence="8">
    <location>
        <begin position="595"/>
        <end position="615"/>
    </location>
</feature>
<keyword evidence="3 8" id="KW-0813">Transport</keyword>
<feature type="region of interest" description="Disordered" evidence="9">
    <location>
        <begin position="186"/>
        <end position="207"/>
    </location>
</feature>
<dbReference type="InterPro" id="IPR004698">
    <property type="entry name" value="Zn/Fe_permease_fun/pln"/>
</dbReference>
<dbReference type="NCBIfam" id="TIGR00820">
    <property type="entry name" value="zip"/>
    <property type="match status" value="1"/>
</dbReference>
<evidence type="ECO:0000256" key="2">
    <source>
        <dbReference type="ARBA" id="ARBA00006939"/>
    </source>
</evidence>
<sequence>MFIEAMEDHVREFKDSVHNIETVCSITHLPTTKSNTNDKTIIPCDVSICTTEYYYQHGPFHLIPIIIWYEHMYALATRSGCMQNKSLAVPTGCDSPVLSLVDSCISCQPPCGHQGSHHLSFGLLRNHQGSQPQMPTIEKKVNEEGKKRGDSISIIASQHAICSGEFNQNPTLAGDSRQLVLKKIKIEQPKSKDPTTQTSVSLSPTPYRLPTAQHVQEEPRRWYAGLGGSAQVEFLILATDPLVVWMRIRWNVLGGSHCGCLQILLHPTIFPPLFSHSPCQESFKTHHIGLALQMLATSIMADADFNPDSVNLTAIVAEDGDIRDIICFLNAGDNDYNGQLGARVSALFVILVISSAATLFPVLATRVRRLRIPLYVYLFARYFGSGVIIATAFIHLLDPAYEEIGPASCVGLTSGWAEYTWPPALALTSAMLIFLLDFLAEYYVERKYKLAHVEVEGTITSDPTVPHSHQGHQGLHSADQDGPIPPLNQKPEEHSHASSDKFPSSDNLDVEELKHIDGESKESVMGFESQIAAFLILEFGVIFHSVIIGLNLGVVGEEFKTLYPVIVFHQAFEGLGIGARLSVIPFPKRFRWMPWALCLAYGLTTPIAIAIGLGVRTTYNSGSFTANVVSGVLDAISAGILIYTGFVEMIARDFLFNPHRTQDKKRLTFMLVSLYLGIIIMALLGKWA</sequence>
<dbReference type="EMBL" id="KZ679676">
    <property type="protein sequence ID" value="PTB59149.1"/>
    <property type="molecule type" value="Genomic_DNA"/>
</dbReference>
<evidence type="ECO:0000313" key="10">
    <source>
        <dbReference type="EMBL" id="PTB59149.1"/>
    </source>
</evidence>
<evidence type="ECO:0000256" key="7">
    <source>
        <dbReference type="ARBA" id="ARBA00023136"/>
    </source>
</evidence>
<evidence type="ECO:0000256" key="9">
    <source>
        <dbReference type="SAM" id="MobiDB-lite"/>
    </source>
</evidence>
<dbReference type="GeneID" id="36624225"/>
<dbReference type="GO" id="GO:0000006">
    <property type="term" value="F:high-affinity zinc transmembrane transporter activity"/>
    <property type="evidence" value="ECO:0007669"/>
    <property type="project" value="TreeGrafter"/>
</dbReference>
<feature type="transmembrane region" description="Helical" evidence="8">
    <location>
        <begin position="424"/>
        <end position="444"/>
    </location>
</feature>
<evidence type="ECO:0000256" key="6">
    <source>
        <dbReference type="ARBA" id="ARBA00023065"/>
    </source>
</evidence>
<comment type="similarity">
    <text evidence="2 8">Belongs to the ZIP transporter (TC 2.A.5) family.</text>
</comment>
<evidence type="ECO:0000256" key="8">
    <source>
        <dbReference type="RuleBase" id="RU362088"/>
    </source>
</evidence>
<dbReference type="InterPro" id="IPR003689">
    <property type="entry name" value="ZIP"/>
</dbReference>
<evidence type="ECO:0000256" key="4">
    <source>
        <dbReference type="ARBA" id="ARBA00022692"/>
    </source>
</evidence>
<name>A0A2T4APZ6_TRIHA</name>
<evidence type="ECO:0000256" key="3">
    <source>
        <dbReference type="ARBA" id="ARBA00022448"/>
    </source>
</evidence>
<gene>
    <name evidence="10" type="ORF">M431DRAFT_478263</name>
</gene>
<keyword evidence="4 8" id="KW-0812">Transmembrane</keyword>